<evidence type="ECO:0000313" key="2">
    <source>
        <dbReference type="Proteomes" id="UP000316621"/>
    </source>
</evidence>
<dbReference type="Proteomes" id="UP000316621">
    <property type="component" value="Chromosome 8"/>
</dbReference>
<reference evidence="1 2" key="1">
    <citation type="journal article" date="2018" name="Science">
        <title>The opium poppy genome and morphinan production.</title>
        <authorList>
            <person name="Guo L."/>
            <person name="Winzer T."/>
            <person name="Yang X."/>
            <person name="Li Y."/>
            <person name="Ning Z."/>
            <person name="He Z."/>
            <person name="Teodor R."/>
            <person name="Lu Y."/>
            <person name="Bowser T.A."/>
            <person name="Graham I.A."/>
            <person name="Ye K."/>
        </authorList>
    </citation>
    <scope>NUCLEOTIDE SEQUENCE [LARGE SCALE GENOMIC DNA]</scope>
    <source>
        <strain evidence="2">cv. HN1</strain>
        <tissue evidence="1">Leaves</tissue>
    </source>
</reference>
<organism evidence="1 2">
    <name type="scientific">Papaver somniferum</name>
    <name type="common">Opium poppy</name>
    <dbReference type="NCBI Taxonomy" id="3469"/>
    <lineage>
        <taxon>Eukaryota</taxon>
        <taxon>Viridiplantae</taxon>
        <taxon>Streptophyta</taxon>
        <taxon>Embryophyta</taxon>
        <taxon>Tracheophyta</taxon>
        <taxon>Spermatophyta</taxon>
        <taxon>Magnoliopsida</taxon>
        <taxon>Ranunculales</taxon>
        <taxon>Papaveraceae</taxon>
        <taxon>Papaveroideae</taxon>
        <taxon>Papaver</taxon>
    </lineage>
</organism>
<proteinExistence type="predicted"/>
<accession>A0A4Y7KSE6</accession>
<keyword evidence="2" id="KW-1185">Reference proteome</keyword>
<dbReference type="AlphaFoldDB" id="A0A4Y7KSE6"/>
<gene>
    <name evidence="1" type="ORF">C5167_050289</name>
</gene>
<name>A0A4Y7KSE6_PAPSO</name>
<dbReference type="EMBL" id="CM010722">
    <property type="protein sequence ID" value="RZC74805.1"/>
    <property type="molecule type" value="Genomic_DNA"/>
</dbReference>
<dbReference type="Gramene" id="RZC74805">
    <property type="protein sequence ID" value="RZC74805"/>
    <property type="gene ID" value="C5167_050289"/>
</dbReference>
<evidence type="ECO:0000313" key="1">
    <source>
        <dbReference type="EMBL" id="RZC74805.1"/>
    </source>
</evidence>
<protein>
    <submittedName>
        <fullName evidence="1">Uncharacterized protein</fullName>
    </submittedName>
</protein>
<sequence length="154" mass="17501">MAVIDPIRGEVGYTLIKTSSNVVEGHNAVQAAERTDIKTCKQWRPNLHSRMYVFMFFQLVSGHPLDTNHGMAWDVRTLEEINAPAMNNYTVIVVSKNLMRSGSFLNKLGKLTALIDAAEEYRYNMRRLYQVSTRKCLSSVGEETPRKTIVLMCT</sequence>